<protein>
    <submittedName>
        <fullName evidence="1">Uncharacterized protein</fullName>
    </submittedName>
</protein>
<name>A0A2Z4Y1X7_SUMC1</name>
<reference evidence="1 2" key="1">
    <citation type="submission" date="2018-05" db="EMBL/GenBank/DDBJ databases">
        <title>A metagenomic window into the 2 km-deep terrestrial subsurface aquifer revealed taxonomically and functionally diverse microbial community comprising novel uncultured bacterial lineages.</title>
        <authorList>
            <person name="Kadnikov V.V."/>
            <person name="Mardanov A.V."/>
            <person name="Beletsky A.V."/>
            <person name="Banks D."/>
            <person name="Pimenov N.V."/>
            <person name="Frank Y.A."/>
            <person name="Karnachuk O.V."/>
            <person name="Ravin N.V."/>
        </authorList>
    </citation>
    <scope>NUCLEOTIDE SEQUENCE [LARGE SCALE GENOMIC DNA]</scope>
    <source>
        <strain evidence="1">BY</strain>
    </source>
</reference>
<dbReference type="EMBL" id="CP030759">
    <property type="protein sequence ID" value="AXA35100.1"/>
    <property type="molecule type" value="Genomic_DNA"/>
</dbReference>
<evidence type="ECO:0000313" key="2">
    <source>
        <dbReference type="Proteomes" id="UP000262583"/>
    </source>
</evidence>
<organism evidence="1 2">
    <name type="scientific">Sumerlaea chitinivorans</name>
    <dbReference type="NCBI Taxonomy" id="2250252"/>
    <lineage>
        <taxon>Bacteria</taxon>
        <taxon>Candidatus Sumerlaeota</taxon>
        <taxon>Candidatus Sumerlaeia</taxon>
        <taxon>Candidatus Sumerlaeales</taxon>
        <taxon>Candidatus Sumerlaeaceae</taxon>
        <taxon>Candidatus Sumerlaea</taxon>
    </lineage>
</organism>
<dbReference type="KEGG" id="schv:BRCON_0323"/>
<dbReference type="Proteomes" id="UP000262583">
    <property type="component" value="Chromosome"/>
</dbReference>
<accession>A0A2Z4Y1X7</accession>
<proteinExistence type="predicted"/>
<sequence length="39" mass="4411">MLDHPPSKLLRSRAHAGAFEELRQTATRKIPLTQRPLAC</sequence>
<gene>
    <name evidence="1" type="ORF">BRCON_0323</name>
</gene>
<dbReference type="AlphaFoldDB" id="A0A2Z4Y1X7"/>
<evidence type="ECO:0000313" key="1">
    <source>
        <dbReference type="EMBL" id="AXA35100.1"/>
    </source>
</evidence>